<feature type="active site" description="Proton donor/acceptor" evidence="10">
    <location>
        <position position="205"/>
    </location>
</feature>
<dbReference type="InterPro" id="IPR050979">
    <property type="entry name" value="LD-transpeptidase"/>
</dbReference>
<dbReference type="InterPro" id="IPR028974">
    <property type="entry name" value="TSP_type-3_rpt"/>
</dbReference>
<dbReference type="CDD" id="cd16913">
    <property type="entry name" value="YkuD_like"/>
    <property type="match status" value="1"/>
</dbReference>
<evidence type="ECO:0000256" key="5">
    <source>
        <dbReference type="ARBA" id="ARBA00022729"/>
    </source>
</evidence>
<feature type="chain" id="PRO_5013708690" description="L,D-TPase catalytic domain-containing protein" evidence="11">
    <location>
        <begin position="19"/>
        <end position="245"/>
    </location>
</feature>
<dbReference type="PANTHER" id="PTHR30582:SF2">
    <property type="entry name" value="L,D-TRANSPEPTIDASE YCIB-RELATED"/>
    <property type="match status" value="1"/>
</dbReference>
<protein>
    <recommendedName>
        <fullName evidence="12">L,D-TPase catalytic domain-containing protein</fullName>
    </recommendedName>
</protein>
<keyword evidence="7 10" id="KW-0133">Cell shape</keyword>
<dbReference type="AlphaFoldDB" id="A0A2H0NDF9"/>
<keyword evidence="8 10" id="KW-0573">Peptidoglycan synthesis</keyword>
<name>A0A2H0NDF9_9BACT</name>
<dbReference type="GO" id="GO:0071972">
    <property type="term" value="F:peptidoglycan L,D-transpeptidase activity"/>
    <property type="evidence" value="ECO:0007669"/>
    <property type="project" value="TreeGrafter"/>
</dbReference>
<evidence type="ECO:0000256" key="10">
    <source>
        <dbReference type="PROSITE-ProRule" id="PRU01373"/>
    </source>
</evidence>
<dbReference type="InterPro" id="IPR038063">
    <property type="entry name" value="Transpep_catalytic_dom"/>
</dbReference>
<feature type="domain" description="L,D-TPase catalytic" evidence="12">
    <location>
        <begin position="129"/>
        <end position="245"/>
    </location>
</feature>
<keyword evidence="4" id="KW-0808">Transferase</keyword>
<dbReference type="EMBL" id="PCWQ01000007">
    <property type="protein sequence ID" value="PIR06931.1"/>
    <property type="molecule type" value="Genomic_DNA"/>
</dbReference>
<dbReference type="SUPFAM" id="SSF141523">
    <property type="entry name" value="L,D-transpeptidase catalytic domain-like"/>
    <property type="match status" value="1"/>
</dbReference>
<dbReference type="GO" id="GO:0005576">
    <property type="term" value="C:extracellular region"/>
    <property type="evidence" value="ECO:0007669"/>
    <property type="project" value="TreeGrafter"/>
</dbReference>
<evidence type="ECO:0000256" key="7">
    <source>
        <dbReference type="ARBA" id="ARBA00022960"/>
    </source>
</evidence>
<dbReference type="PANTHER" id="PTHR30582">
    <property type="entry name" value="L,D-TRANSPEPTIDASE"/>
    <property type="match status" value="1"/>
</dbReference>
<gene>
    <name evidence="13" type="ORF">COV55_00705</name>
</gene>
<dbReference type="Proteomes" id="UP000230564">
    <property type="component" value="Unassembled WGS sequence"/>
</dbReference>
<dbReference type="GO" id="GO:0005509">
    <property type="term" value="F:calcium ion binding"/>
    <property type="evidence" value="ECO:0007669"/>
    <property type="project" value="InterPro"/>
</dbReference>
<accession>A0A2H0NDF9</accession>
<dbReference type="UniPathway" id="UPA00219"/>
<dbReference type="InterPro" id="IPR005490">
    <property type="entry name" value="LD_TPept_cat_dom"/>
</dbReference>
<reference evidence="13 14" key="1">
    <citation type="submission" date="2017-09" db="EMBL/GenBank/DDBJ databases">
        <title>Depth-based differentiation of microbial function through sediment-hosted aquifers and enrichment of novel symbionts in the deep terrestrial subsurface.</title>
        <authorList>
            <person name="Probst A.J."/>
            <person name="Ladd B."/>
            <person name="Jarett J.K."/>
            <person name="Geller-Mcgrath D.E."/>
            <person name="Sieber C.M."/>
            <person name="Emerson J.B."/>
            <person name="Anantharaman K."/>
            <person name="Thomas B.C."/>
            <person name="Malmstrom R."/>
            <person name="Stieglmeier M."/>
            <person name="Klingl A."/>
            <person name="Woyke T."/>
            <person name="Ryan C.M."/>
            <person name="Banfield J.F."/>
        </authorList>
    </citation>
    <scope>NUCLEOTIDE SEQUENCE [LARGE SCALE GENOMIC DNA]</scope>
    <source>
        <strain evidence="13">CG11_big_fil_rev_8_21_14_0_20_36_20</strain>
    </source>
</reference>
<dbReference type="GO" id="GO:0018104">
    <property type="term" value="P:peptidoglycan-protein cross-linking"/>
    <property type="evidence" value="ECO:0007669"/>
    <property type="project" value="TreeGrafter"/>
</dbReference>
<sequence>MKYLLVVIILLFPLISRANDLGDLVDTDNDGLTDRQETTVYFTDPYSADTDNDGHGDKIEIDGGYSPHRGDYQKLIQVDSDSDYLNDYWELILGTGLMNPDSDGDLYLDGTEVAAGYDPLNKDPIQLEKLIKINLTQQHLEYYFGDKLFGSFPISSGVASMPTPKGEFSVLDKVPVKYYAGANFDYPNTKWNLHFMTKKYRYYIHGAYWHNNFGQPMSHGCVNVSYEDMEPLYWWAQLGTKIIIE</sequence>
<keyword evidence="3" id="KW-0964">Secreted</keyword>
<evidence type="ECO:0000256" key="4">
    <source>
        <dbReference type="ARBA" id="ARBA00022679"/>
    </source>
</evidence>
<dbReference type="Pfam" id="PF03734">
    <property type="entry name" value="YkuD"/>
    <property type="match status" value="1"/>
</dbReference>
<comment type="caution">
    <text evidence="13">The sequence shown here is derived from an EMBL/GenBank/DDBJ whole genome shotgun (WGS) entry which is preliminary data.</text>
</comment>
<dbReference type="Pfam" id="PF18884">
    <property type="entry name" value="TSP3_bac"/>
    <property type="match status" value="2"/>
</dbReference>
<dbReference type="GO" id="GO:0008360">
    <property type="term" value="P:regulation of cell shape"/>
    <property type="evidence" value="ECO:0007669"/>
    <property type="project" value="UniProtKB-UniRule"/>
</dbReference>
<dbReference type="GO" id="GO:0016740">
    <property type="term" value="F:transferase activity"/>
    <property type="evidence" value="ECO:0007669"/>
    <property type="project" value="UniProtKB-KW"/>
</dbReference>
<evidence type="ECO:0000259" key="12">
    <source>
        <dbReference type="PROSITE" id="PS52029"/>
    </source>
</evidence>
<dbReference type="InterPro" id="IPR059100">
    <property type="entry name" value="TSP3_bac"/>
</dbReference>
<evidence type="ECO:0000256" key="3">
    <source>
        <dbReference type="ARBA" id="ARBA00022525"/>
    </source>
</evidence>
<organism evidence="13 14">
    <name type="scientific">Candidatus Komeilibacteria bacterium CG11_big_fil_rev_8_21_14_0_20_36_20</name>
    <dbReference type="NCBI Taxonomy" id="1974477"/>
    <lineage>
        <taxon>Bacteria</taxon>
        <taxon>Candidatus Komeiliibacteriota</taxon>
    </lineage>
</organism>
<comment type="subcellular location">
    <subcellularLocation>
        <location evidence="1">Secreted</location>
    </subcellularLocation>
</comment>
<evidence type="ECO:0000256" key="1">
    <source>
        <dbReference type="ARBA" id="ARBA00004613"/>
    </source>
</evidence>
<dbReference type="Gene3D" id="2.40.440.10">
    <property type="entry name" value="L,D-transpeptidase catalytic domain-like"/>
    <property type="match status" value="1"/>
</dbReference>
<dbReference type="SUPFAM" id="SSF103647">
    <property type="entry name" value="TSP type-3 repeat"/>
    <property type="match status" value="1"/>
</dbReference>
<dbReference type="PROSITE" id="PS52029">
    <property type="entry name" value="LD_TPASE"/>
    <property type="match status" value="1"/>
</dbReference>
<dbReference type="GO" id="GO:0071555">
    <property type="term" value="P:cell wall organization"/>
    <property type="evidence" value="ECO:0007669"/>
    <property type="project" value="UniProtKB-UniRule"/>
</dbReference>
<feature type="signal peptide" evidence="11">
    <location>
        <begin position="1"/>
        <end position="18"/>
    </location>
</feature>
<comment type="pathway">
    <text evidence="2 10">Cell wall biogenesis; peptidoglycan biosynthesis.</text>
</comment>
<evidence type="ECO:0000256" key="8">
    <source>
        <dbReference type="ARBA" id="ARBA00022984"/>
    </source>
</evidence>
<evidence type="ECO:0000256" key="2">
    <source>
        <dbReference type="ARBA" id="ARBA00004752"/>
    </source>
</evidence>
<evidence type="ECO:0000256" key="9">
    <source>
        <dbReference type="ARBA" id="ARBA00023316"/>
    </source>
</evidence>
<evidence type="ECO:0000256" key="11">
    <source>
        <dbReference type="SAM" id="SignalP"/>
    </source>
</evidence>
<evidence type="ECO:0000256" key="6">
    <source>
        <dbReference type="ARBA" id="ARBA00022837"/>
    </source>
</evidence>
<keyword evidence="5 11" id="KW-0732">Signal</keyword>
<keyword evidence="6" id="KW-0106">Calcium</keyword>
<evidence type="ECO:0000313" key="14">
    <source>
        <dbReference type="Proteomes" id="UP000230564"/>
    </source>
</evidence>
<feature type="active site" description="Nucleophile" evidence="10">
    <location>
        <position position="221"/>
    </location>
</feature>
<keyword evidence="9 10" id="KW-0961">Cell wall biogenesis/degradation</keyword>
<proteinExistence type="predicted"/>
<evidence type="ECO:0000313" key="13">
    <source>
        <dbReference type="EMBL" id="PIR06931.1"/>
    </source>
</evidence>